<proteinExistence type="inferred from homology"/>
<feature type="transmembrane region" description="Helical" evidence="7">
    <location>
        <begin position="158"/>
        <end position="180"/>
    </location>
</feature>
<dbReference type="AlphaFoldDB" id="A0A8C4Q8W0"/>
<keyword evidence="4 7" id="KW-1133">Transmembrane helix</keyword>
<dbReference type="OMA" id="CKWQENV"/>
<reference evidence="8" key="2">
    <citation type="submission" date="2025-09" db="UniProtKB">
        <authorList>
            <consortium name="Ensembl"/>
        </authorList>
    </citation>
    <scope>IDENTIFICATION</scope>
</reference>
<name>A0A8C4Q8W0_EPTBU</name>
<sequence length="252" mass="27437">MVCGFDAVRGRRRLMRVGILLIVLGNISFICGAIVHGTVLRHVAHPKTTINVAYKLGNFSSVLSGLMCIAVGIVAVLLSRNVQHGRLQMAMLITAVLGCLLTFVCLVVLLIDMSLTVRDEGHALAQACSKRQGPLVRHTGDVLLRCTTDPGRIYDTTMALWITNIILAAVELGFCFRCLFVSLNLRGCSSCQPTYHSQDTKPVEPVSTMMSLGEDADYFDDCEGERKPRVKFALSPETAGTATEDKQPLQAI</sequence>
<comment type="similarity">
    <text evidence="2">Belongs to the TMEM54 family.</text>
</comment>
<evidence type="ECO:0000256" key="1">
    <source>
        <dbReference type="ARBA" id="ARBA00004141"/>
    </source>
</evidence>
<feature type="compositionally biased region" description="Basic and acidic residues" evidence="6">
    <location>
        <begin position="243"/>
        <end position="252"/>
    </location>
</feature>
<dbReference type="Pfam" id="PF12304">
    <property type="entry name" value="BCLP"/>
    <property type="match status" value="1"/>
</dbReference>
<evidence type="ECO:0000256" key="5">
    <source>
        <dbReference type="ARBA" id="ARBA00023136"/>
    </source>
</evidence>
<organism evidence="8 9">
    <name type="scientific">Eptatretus burgeri</name>
    <name type="common">Inshore hagfish</name>
    <dbReference type="NCBI Taxonomy" id="7764"/>
    <lineage>
        <taxon>Eukaryota</taxon>
        <taxon>Metazoa</taxon>
        <taxon>Chordata</taxon>
        <taxon>Craniata</taxon>
        <taxon>Vertebrata</taxon>
        <taxon>Cyclostomata</taxon>
        <taxon>Myxini</taxon>
        <taxon>Myxiniformes</taxon>
        <taxon>Myxinidae</taxon>
        <taxon>Eptatretinae</taxon>
        <taxon>Eptatretus</taxon>
    </lineage>
</organism>
<evidence type="ECO:0000256" key="4">
    <source>
        <dbReference type="ARBA" id="ARBA00022989"/>
    </source>
</evidence>
<keyword evidence="5 7" id="KW-0472">Membrane</keyword>
<dbReference type="GO" id="GO:0016020">
    <property type="term" value="C:membrane"/>
    <property type="evidence" value="ECO:0007669"/>
    <property type="project" value="UniProtKB-SubCell"/>
</dbReference>
<reference evidence="8" key="1">
    <citation type="submission" date="2025-08" db="UniProtKB">
        <authorList>
            <consortium name="Ensembl"/>
        </authorList>
    </citation>
    <scope>IDENTIFICATION</scope>
</reference>
<dbReference type="Ensembl" id="ENSEBUT00000012388.1">
    <property type="protein sequence ID" value="ENSEBUP00000011812.1"/>
    <property type="gene ID" value="ENSEBUG00000007564.1"/>
</dbReference>
<feature type="transmembrane region" description="Helical" evidence="7">
    <location>
        <begin position="17"/>
        <end position="39"/>
    </location>
</feature>
<keyword evidence="9" id="KW-1185">Reference proteome</keyword>
<dbReference type="GeneTree" id="ENSGT00390000004700"/>
<evidence type="ECO:0000256" key="6">
    <source>
        <dbReference type="SAM" id="MobiDB-lite"/>
    </source>
</evidence>
<feature type="transmembrane region" description="Helical" evidence="7">
    <location>
        <begin position="59"/>
        <end position="78"/>
    </location>
</feature>
<dbReference type="PANTHER" id="PTHR31258">
    <property type="entry name" value="KERATINOCYTE-ASSOCIATED PROTEIN 3"/>
    <property type="match status" value="1"/>
</dbReference>
<evidence type="ECO:0000313" key="8">
    <source>
        <dbReference type="Ensembl" id="ENSEBUP00000011812.1"/>
    </source>
</evidence>
<dbReference type="Proteomes" id="UP000694388">
    <property type="component" value="Unplaced"/>
</dbReference>
<evidence type="ECO:0000256" key="7">
    <source>
        <dbReference type="SAM" id="Phobius"/>
    </source>
</evidence>
<dbReference type="InterPro" id="IPR020977">
    <property type="entry name" value="Beta-casein-like"/>
</dbReference>
<accession>A0A8C4Q8W0</accession>
<evidence type="ECO:0000256" key="3">
    <source>
        <dbReference type="ARBA" id="ARBA00022692"/>
    </source>
</evidence>
<evidence type="ECO:0000313" key="9">
    <source>
        <dbReference type="Proteomes" id="UP000694388"/>
    </source>
</evidence>
<protein>
    <submittedName>
        <fullName evidence="8">Transmembrane protein 54a</fullName>
    </submittedName>
</protein>
<keyword evidence="3 7" id="KW-0812">Transmembrane</keyword>
<feature type="transmembrane region" description="Helical" evidence="7">
    <location>
        <begin position="90"/>
        <end position="111"/>
    </location>
</feature>
<feature type="region of interest" description="Disordered" evidence="6">
    <location>
        <begin position="233"/>
        <end position="252"/>
    </location>
</feature>
<evidence type="ECO:0000256" key="2">
    <source>
        <dbReference type="ARBA" id="ARBA00011030"/>
    </source>
</evidence>
<dbReference type="PANTHER" id="PTHR31258:SF1">
    <property type="entry name" value="KERATINOCYTE-ASSOCIATED PROTEIN 3"/>
    <property type="match status" value="1"/>
</dbReference>
<comment type="subcellular location">
    <subcellularLocation>
        <location evidence="1">Membrane</location>
        <topology evidence="1">Multi-pass membrane protein</topology>
    </subcellularLocation>
</comment>